<comment type="caution">
    <text evidence="5">The sequence shown here is derived from an EMBL/GenBank/DDBJ whole genome shotgun (WGS) entry which is preliminary data.</text>
</comment>
<dbReference type="Gene3D" id="3.30.420.40">
    <property type="match status" value="1"/>
</dbReference>
<evidence type="ECO:0000256" key="1">
    <source>
        <dbReference type="ARBA" id="ARBA00009156"/>
    </source>
</evidence>
<feature type="non-terminal residue" evidence="5">
    <location>
        <position position="207"/>
    </location>
</feature>
<dbReference type="RefSeq" id="WP_276654300.1">
    <property type="nucleotide sequence ID" value="NZ_DOOG01000150.1"/>
</dbReference>
<dbReference type="GO" id="GO:0016301">
    <property type="term" value="F:kinase activity"/>
    <property type="evidence" value="ECO:0007669"/>
    <property type="project" value="UniProtKB-KW"/>
</dbReference>
<dbReference type="GO" id="GO:0005975">
    <property type="term" value="P:carbohydrate metabolic process"/>
    <property type="evidence" value="ECO:0007669"/>
    <property type="project" value="InterPro"/>
</dbReference>
<accession>A0A358HX79</accession>
<dbReference type="PANTHER" id="PTHR43095:SF6">
    <property type="entry name" value="XYLULOSE KINASE"/>
    <property type="match status" value="1"/>
</dbReference>
<dbReference type="Proteomes" id="UP000264753">
    <property type="component" value="Unassembled WGS sequence"/>
</dbReference>
<dbReference type="EMBL" id="DOOG01000150">
    <property type="protein sequence ID" value="HBU99783.1"/>
    <property type="molecule type" value="Genomic_DNA"/>
</dbReference>
<dbReference type="SUPFAM" id="SSF53067">
    <property type="entry name" value="Actin-like ATPase domain"/>
    <property type="match status" value="1"/>
</dbReference>
<name>A0A358HX79_9PROT</name>
<dbReference type="InterPro" id="IPR050406">
    <property type="entry name" value="FGGY_Carb_Kinase"/>
</dbReference>
<evidence type="ECO:0000259" key="4">
    <source>
        <dbReference type="Pfam" id="PF00370"/>
    </source>
</evidence>
<reference evidence="7 8" key="1">
    <citation type="journal article" date="2018" name="Nat. Biotechnol.">
        <title>A standardized bacterial taxonomy based on genome phylogeny substantially revises the tree of life.</title>
        <authorList>
            <person name="Parks D.H."/>
            <person name="Chuvochina M."/>
            <person name="Waite D.W."/>
            <person name="Rinke C."/>
            <person name="Skarshewski A."/>
            <person name="Chaumeil P.A."/>
            <person name="Hugenholtz P."/>
        </authorList>
    </citation>
    <scope>NUCLEOTIDE SEQUENCE [LARGE SCALE GENOMIC DNA]</scope>
    <source>
        <strain evidence="5">UBA8707</strain>
        <strain evidence="6">UBA9881</strain>
    </source>
</reference>
<proteinExistence type="inferred from homology"/>
<dbReference type="GO" id="GO:0016773">
    <property type="term" value="F:phosphotransferase activity, alcohol group as acceptor"/>
    <property type="evidence" value="ECO:0007669"/>
    <property type="project" value="InterPro"/>
</dbReference>
<protein>
    <submittedName>
        <fullName evidence="5">Xylulokinase</fullName>
    </submittedName>
</protein>
<evidence type="ECO:0000256" key="3">
    <source>
        <dbReference type="ARBA" id="ARBA00022777"/>
    </source>
</evidence>
<dbReference type="Pfam" id="PF00370">
    <property type="entry name" value="FGGY_N"/>
    <property type="match status" value="1"/>
</dbReference>
<sequence length="207" mass="22232">MFLGIDVGTSAVKALLIDDNSVTIAEADVPLSVSNPHPFWSEQNPTDWWDATCQSIDKLKSENPVALAATRAIGLSGQMHGATLLDANDAPLRPAILWNDGRAKTECDELDAALPDLGQTAGVATMPGMTAPKLIWLQKHEPDVFAKIKTVLLPKDFIRLCLTGEKVTEMSDAAGTLWLDEESRCWNPAAIAASGLSMDQLPKLVEG</sequence>
<evidence type="ECO:0000256" key="2">
    <source>
        <dbReference type="ARBA" id="ARBA00022679"/>
    </source>
</evidence>
<keyword evidence="2" id="KW-0808">Transferase</keyword>
<organism evidence="5 8">
    <name type="scientific">Thalassospira lucentensis</name>
    <dbReference type="NCBI Taxonomy" id="168935"/>
    <lineage>
        <taxon>Bacteria</taxon>
        <taxon>Pseudomonadati</taxon>
        <taxon>Pseudomonadota</taxon>
        <taxon>Alphaproteobacteria</taxon>
        <taxon>Rhodospirillales</taxon>
        <taxon>Thalassospiraceae</taxon>
        <taxon>Thalassospira</taxon>
    </lineage>
</organism>
<dbReference type="AlphaFoldDB" id="A0A358HX79"/>
<dbReference type="InterPro" id="IPR043129">
    <property type="entry name" value="ATPase_NBD"/>
</dbReference>
<dbReference type="Proteomes" id="UP000264179">
    <property type="component" value="Unassembled WGS sequence"/>
</dbReference>
<feature type="domain" description="Carbohydrate kinase FGGY N-terminal" evidence="4">
    <location>
        <begin position="1"/>
        <end position="206"/>
    </location>
</feature>
<evidence type="ECO:0000313" key="6">
    <source>
        <dbReference type="EMBL" id="HCW65964.1"/>
    </source>
</evidence>
<dbReference type="PANTHER" id="PTHR43095">
    <property type="entry name" value="SUGAR KINASE"/>
    <property type="match status" value="1"/>
</dbReference>
<dbReference type="InterPro" id="IPR018483">
    <property type="entry name" value="Carb_kinase_FGGY_CS"/>
</dbReference>
<comment type="similarity">
    <text evidence="1">Belongs to the FGGY kinase family.</text>
</comment>
<dbReference type="EMBL" id="DPOP01000019">
    <property type="protein sequence ID" value="HCW65964.1"/>
    <property type="molecule type" value="Genomic_DNA"/>
</dbReference>
<dbReference type="PROSITE" id="PS00933">
    <property type="entry name" value="FGGY_KINASES_1"/>
    <property type="match status" value="1"/>
</dbReference>
<keyword evidence="3 5" id="KW-0418">Kinase</keyword>
<gene>
    <name evidence="5" type="ORF">DEF21_18040</name>
    <name evidence="6" type="ORF">DHR80_01895</name>
</gene>
<evidence type="ECO:0000313" key="8">
    <source>
        <dbReference type="Proteomes" id="UP000264753"/>
    </source>
</evidence>
<evidence type="ECO:0000313" key="7">
    <source>
        <dbReference type="Proteomes" id="UP000264179"/>
    </source>
</evidence>
<dbReference type="InterPro" id="IPR018484">
    <property type="entry name" value="FGGY_N"/>
</dbReference>
<evidence type="ECO:0000313" key="5">
    <source>
        <dbReference type="EMBL" id="HBU99783.1"/>
    </source>
</evidence>